<keyword evidence="5" id="KW-1185">Reference proteome</keyword>
<dbReference type="EMBL" id="JASPKZ010007319">
    <property type="protein sequence ID" value="KAJ9585017.1"/>
    <property type="molecule type" value="Genomic_DNA"/>
</dbReference>
<evidence type="ECO:0008006" key="6">
    <source>
        <dbReference type="Google" id="ProtNLM"/>
    </source>
</evidence>
<dbReference type="AlphaFoldDB" id="A0AAD7ZRV2"/>
<feature type="non-terminal residue" evidence="4">
    <location>
        <position position="1"/>
    </location>
</feature>
<dbReference type="PRINTS" id="PR00080">
    <property type="entry name" value="SDRFAMILY"/>
</dbReference>
<evidence type="ECO:0000313" key="5">
    <source>
        <dbReference type="Proteomes" id="UP001233999"/>
    </source>
</evidence>
<dbReference type="FunFam" id="3.40.50.720:FF:000047">
    <property type="entry name" value="NADP-dependent L-serine/L-allo-threonine dehydrogenase"/>
    <property type="match status" value="1"/>
</dbReference>
<dbReference type="Gene3D" id="3.40.50.720">
    <property type="entry name" value="NAD(P)-binding Rossmann-like Domain"/>
    <property type="match status" value="1"/>
</dbReference>
<comment type="similarity">
    <text evidence="1 3">Belongs to the short-chain dehydrogenases/reductases (SDR) family.</text>
</comment>
<comment type="caution">
    <text evidence="4">The sequence shown here is derived from an EMBL/GenBank/DDBJ whole genome shotgun (WGS) entry which is preliminary data.</text>
</comment>
<evidence type="ECO:0000256" key="1">
    <source>
        <dbReference type="ARBA" id="ARBA00006484"/>
    </source>
</evidence>
<proteinExistence type="inferred from homology"/>
<dbReference type="PANTHER" id="PTHR43115:SF4">
    <property type="entry name" value="DEHYDROGENASE_REDUCTASE SDR FAMILY MEMBER 11"/>
    <property type="match status" value="1"/>
</dbReference>
<evidence type="ECO:0000256" key="2">
    <source>
        <dbReference type="ARBA" id="ARBA00023002"/>
    </source>
</evidence>
<gene>
    <name evidence="4" type="ORF">L9F63_020627</name>
</gene>
<accession>A0AAD7ZRV2</accession>
<dbReference type="InterPro" id="IPR002347">
    <property type="entry name" value="SDR_fam"/>
</dbReference>
<sequence>MERWVGRVAVVTGSSAGIGAAIAEELVKLGLQVVGIARRVERVVELATKLKSEKGKLHPLKCDVSLENDVREAFEWIKTNLGGVDILINNAGVAKYSNLIDGPYENWKAILDLNVLGLSLCTSEALAIMKENGVDDGHIIHINSAVGHSLPNFPNMTYMYAASKHAVTVLAEGLRRELLSQNSKIRITSVSPASTATEFRVASGRPLDPQRSYSNSPHLLPKDVADSVVFALSAPPHVQLHEMLIHPRSKNVQ</sequence>
<reference evidence="4" key="2">
    <citation type="submission" date="2023-05" db="EMBL/GenBank/DDBJ databases">
        <authorList>
            <person name="Fouks B."/>
        </authorList>
    </citation>
    <scope>NUCLEOTIDE SEQUENCE</scope>
    <source>
        <strain evidence="4">Stay&amp;Tobe</strain>
        <tissue evidence="4">Testes</tissue>
    </source>
</reference>
<dbReference type="GO" id="GO:0016616">
    <property type="term" value="F:oxidoreductase activity, acting on the CH-OH group of donors, NAD or NADP as acceptor"/>
    <property type="evidence" value="ECO:0007669"/>
    <property type="project" value="UniProtKB-ARBA"/>
</dbReference>
<name>A0AAD7ZRV2_DIPPU</name>
<evidence type="ECO:0000256" key="3">
    <source>
        <dbReference type="RuleBase" id="RU000363"/>
    </source>
</evidence>
<dbReference type="Proteomes" id="UP001233999">
    <property type="component" value="Unassembled WGS sequence"/>
</dbReference>
<dbReference type="PRINTS" id="PR00081">
    <property type="entry name" value="GDHRDH"/>
</dbReference>
<keyword evidence="2" id="KW-0560">Oxidoreductase</keyword>
<reference evidence="4" key="1">
    <citation type="journal article" date="2023" name="IScience">
        <title>Live-bearing cockroach genome reveals convergent evolutionary mechanisms linked to viviparity in insects and beyond.</title>
        <authorList>
            <person name="Fouks B."/>
            <person name="Harrison M.C."/>
            <person name="Mikhailova A.A."/>
            <person name="Marchal E."/>
            <person name="English S."/>
            <person name="Carruthers M."/>
            <person name="Jennings E.C."/>
            <person name="Chiamaka E.L."/>
            <person name="Frigard R.A."/>
            <person name="Pippel M."/>
            <person name="Attardo G.M."/>
            <person name="Benoit J.B."/>
            <person name="Bornberg-Bauer E."/>
            <person name="Tobe S.S."/>
        </authorList>
    </citation>
    <scope>NUCLEOTIDE SEQUENCE</scope>
    <source>
        <strain evidence="4">Stay&amp;Tobe</strain>
    </source>
</reference>
<evidence type="ECO:0000313" key="4">
    <source>
        <dbReference type="EMBL" id="KAJ9585017.1"/>
    </source>
</evidence>
<dbReference type="PANTHER" id="PTHR43115">
    <property type="entry name" value="DEHYDROGENASE/REDUCTASE SDR FAMILY MEMBER 11"/>
    <property type="match status" value="1"/>
</dbReference>
<organism evidence="4 5">
    <name type="scientific">Diploptera punctata</name>
    <name type="common">Pacific beetle cockroach</name>
    <dbReference type="NCBI Taxonomy" id="6984"/>
    <lineage>
        <taxon>Eukaryota</taxon>
        <taxon>Metazoa</taxon>
        <taxon>Ecdysozoa</taxon>
        <taxon>Arthropoda</taxon>
        <taxon>Hexapoda</taxon>
        <taxon>Insecta</taxon>
        <taxon>Pterygota</taxon>
        <taxon>Neoptera</taxon>
        <taxon>Polyneoptera</taxon>
        <taxon>Dictyoptera</taxon>
        <taxon>Blattodea</taxon>
        <taxon>Blaberoidea</taxon>
        <taxon>Blaberidae</taxon>
        <taxon>Diplopterinae</taxon>
        <taxon>Diploptera</taxon>
    </lineage>
</organism>
<dbReference type="SUPFAM" id="SSF51735">
    <property type="entry name" value="NAD(P)-binding Rossmann-fold domains"/>
    <property type="match status" value="1"/>
</dbReference>
<dbReference type="Pfam" id="PF00106">
    <property type="entry name" value="adh_short"/>
    <property type="match status" value="1"/>
</dbReference>
<protein>
    <recommendedName>
        <fullName evidence="6">Dehydrogenase/reductase SDR family member 11</fullName>
    </recommendedName>
</protein>
<dbReference type="InterPro" id="IPR036291">
    <property type="entry name" value="NAD(P)-bd_dom_sf"/>
</dbReference>